<dbReference type="AlphaFoldDB" id="M2SHJ1"/>
<dbReference type="SUPFAM" id="SSF54928">
    <property type="entry name" value="RNA-binding domain, RBD"/>
    <property type="match status" value="1"/>
</dbReference>
<keyword evidence="3" id="KW-1185">Reference proteome</keyword>
<evidence type="ECO:0000313" key="2">
    <source>
        <dbReference type="EMBL" id="EMD84835.1"/>
    </source>
</evidence>
<protein>
    <recommendedName>
        <fullName evidence="4">RRM domain-containing protein</fullName>
    </recommendedName>
</protein>
<organism evidence="2 3">
    <name type="scientific">Cochliobolus heterostrophus (strain C5 / ATCC 48332 / race O)</name>
    <name type="common">Southern corn leaf blight fungus</name>
    <name type="synonym">Bipolaris maydis</name>
    <dbReference type="NCBI Taxonomy" id="701091"/>
    <lineage>
        <taxon>Eukaryota</taxon>
        <taxon>Fungi</taxon>
        <taxon>Dikarya</taxon>
        <taxon>Ascomycota</taxon>
        <taxon>Pezizomycotina</taxon>
        <taxon>Dothideomycetes</taxon>
        <taxon>Pleosporomycetidae</taxon>
        <taxon>Pleosporales</taxon>
        <taxon>Pleosporineae</taxon>
        <taxon>Pleosporaceae</taxon>
        <taxon>Bipolaris</taxon>
    </lineage>
</organism>
<dbReference type="HOGENOM" id="CLU_048134_0_0_1"/>
<dbReference type="InterPro" id="IPR035979">
    <property type="entry name" value="RBD_domain_sf"/>
</dbReference>
<dbReference type="eggNOG" id="KOG1075">
    <property type="taxonomic scope" value="Eukaryota"/>
</dbReference>
<dbReference type="OMA" id="ARCTRMQ"/>
<dbReference type="PANTHER" id="PTHR33481:SF1">
    <property type="entry name" value="ENDONUCLEASE_EXONUCLEASE_PHOSPHATASE DOMAIN-CONTAINING PROTEIN-RELATED"/>
    <property type="match status" value="1"/>
</dbReference>
<proteinExistence type="predicted"/>
<dbReference type="PANTHER" id="PTHR33481">
    <property type="entry name" value="REVERSE TRANSCRIPTASE"/>
    <property type="match status" value="1"/>
</dbReference>
<reference evidence="3" key="2">
    <citation type="journal article" date="2013" name="PLoS Genet.">
        <title>Comparative genome structure, secondary metabolite, and effector coding capacity across Cochliobolus pathogens.</title>
        <authorList>
            <person name="Condon B.J."/>
            <person name="Leng Y."/>
            <person name="Wu D."/>
            <person name="Bushley K.E."/>
            <person name="Ohm R.A."/>
            <person name="Otillar R."/>
            <person name="Martin J."/>
            <person name="Schackwitz W."/>
            <person name="Grimwood J."/>
            <person name="MohdZainudin N."/>
            <person name="Xue C."/>
            <person name="Wang R."/>
            <person name="Manning V.A."/>
            <person name="Dhillon B."/>
            <person name="Tu Z.J."/>
            <person name="Steffenson B.J."/>
            <person name="Salamov A."/>
            <person name="Sun H."/>
            <person name="Lowry S."/>
            <person name="LaButti K."/>
            <person name="Han J."/>
            <person name="Copeland A."/>
            <person name="Lindquist E."/>
            <person name="Barry K."/>
            <person name="Schmutz J."/>
            <person name="Baker S.E."/>
            <person name="Ciuffetti L.M."/>
            <person name="Grigoriev I.V."/>
            <person name="Zhong S."/>
            <person name="Turgeon B.G."/>
        </authorList>
    </citation>
    <scope>NUCLEOTIDE SEQUENCE [LARGE SCALE GENOMIC DNA]</scope>
    <source>
        <strain evidence="3">C5 / ATCC 48332 / race O</strain>
    </source>
</reference>
<accession>M2SHJ1</accession>
<name>M2SHJ1_COCH5</name>
<reference evidence="2 3" key="1">
    <citation type="journal article" date="2012" name="PLoS Pathog.">
        <title>Diverse lifestyles and strategies of plant pathogenesis encoded in the genomes of eighteen Dothideomycetes fungi.</title>
        <authorList>
            <person name="Ohm R.A."/>
            <person name="Feau N."/>
            <person name="Henrissat B."/>
            <person name="Schoch C.L."/>
            <person name="Horwitz B.A."/>
            <person name="Barry K.W."/>
            <person name="Condon B.J."/>
            <person name="Copeland A.C."/>
            <person name="Dhillon B."/>
            <person name="Glaser F."/>
            <person name="Hesse C.N."/>
            <person name="Kosti I."/>
            <person name="LaButti K."/>
            <person name="Lindquist E.A."/>
            <person name="Lucas S."/>
            <person name="Salamov A.A."/>
            <person name="Bradshaw R.E."/>
            <person name="Ciuffetti L."/>
            <person name="Hamelin R.C."/>
            <person name="Kema G.H.J."/>
            <person name="Lawrence C."/>
            <person name="Scott J.A."/>
            <person name="Spatafora J.W."/>
            <person name="Turgeon B.G."/>
            <person name="de Wit P.J.G.M."/>
            <person name="Zhong S."/>
            <person name="Goodwin S.B."/>
            <person name="Grigoriev I.V."/>
        </authorList>
    </citation>
    <scope>NUCLEOTIDE SEQUENCE [LARGE SCALE GENOMIC DNA]</scope>
    <source>
        <strain evidence="3">C5 / ATCC 48332 / race O</strain>
    </source>
</reference>
<feature type="compositionally biased region" description="Polar residues" evidence="1">
    <location>
        <begin position="86"/>
        <end position="97"/>
    </location>
</feature>
<sequence length="425" mass="47327">MPPDSDTIDVELPRIRQEIAELEGQIQNEIEMEATQPATPTQNLETSNIFEIPILPPNKRQANFSPEKTRTHRRTRSNFSPFIGSTLRNPFSSQNRTPKATTVEEALEIARNLVIQAANLAENNPTQQTSLLDLVEVFRDYTETGRVSKKNSAILGDQISSLSNVSKELRDKVRRLEKPIPAQPNQQGDRQTAALTQPISYAAIAAANKEQQWTTMQKKAPQKAKPSLKERQLVLVNQGGPAAFDALRLRNAFNQAFTLKGGVQSPVVASVTLSSKGNKVVTTTPAFTANYLLENQGIWKDLVAFKVAQPITSWFKIVVHRLPTNHGLEVIKEEIETFNKGLKVVGTPFWLTPESKRGQQSYGSACVAFATEEEALKAIRGKLYILGESLRAEKLRVINNLKQCSKCQGFGHLEARCTRMQVLPY</sequence>
<evidence type="ECO:0000256" key="1">
    <source>
        <dbReference type="SAM" id="MobiDB-lite"/>
    </source>
</evidence>
<evidence type="ECO:0008006" key="4">
    <source>
        <dbReference type="Google" id="ProtNLM"/>
    </source>
</evidence>
<dbReference type="STRING" id="701091.M2SHJ1"/>
<gene>
    <name evidence="2" type="ORF">COCHEDRAFT_1219865</name>
</gene>
<dbReference type="OrthoDB" id="3737666at2759"/>
<dbReference type="GO" id="GO:0003676">
    <property type="term" value="F:nucleic acid binding"/>
    <property type="evidence" value="ECO:0007669"/>
    <property type="project" value="InterPro"/>
</dbReference>
<feature type="region of interest" description="Disordered" evidence="1">
    <location>
        <begin position="57"/>
        <end position="97"/>
    </location>
</feature>
<dbReference type="EMBL" id="KB445614">
    <property type="protein sequence ID" value="EMD84835.1"/>
    <property type="molecule type" value="Genomic_DNA"/>
</dbReference>
<dbReference type="Proteomes" id="UP000016936">
    <property type="component" value="Unassembled WGS sequence"/>
</dbReference>
<evidence type="ECO:0000313" key="3">
    <source>
        <dbReference type="Proteomes" id="UP000016936"/>
    </source>
</evidence>